<evidence type="ECO:0000313" key="1">
    <source>
        <dbReference type="EMBL" id="KAI3807304.1"/>
    </source>
</evidence>
<protein>
    <submittedName>
        <fullName evidence="1">Uncharacterized protein</fullName>
    </submittedName>
</protein>
<dbReference type="EMBL" id="CM042025">
    <property type="protein sequence ID" value="KAI3807304.1"/>
    <property type="molecule type" value="Genomic_DNA"/>
</dbReference>
<sequence>MGRHDMVEVSSRGKRPATRSPSPVSSPTHSSSSSSSSDRPPTPSSPPCIPDLDPLPVELVDDLHPWLIFDPKAEHEATTHGRMHEFIRQRCGS</sequence>
<reference evidence="2" key="1">
    <citation type="journal article" date="2022" name="Mol. Ecol. Resour.">
        <title>The genomes of chicory, endive, great burdock and yacon provide insights into Asteraceae palaeo-polyploidization history and plant inulin production.</title>
        <authorList>
            <person name="Fan W."/>
            <person name="Wang S."/>
            <person name="Wang H."/>
            <person name="Wang A."/>
            <person name="Jiang F."/>
            <person name="Liu H."/>
            <person name="Zhao H."/>
            <person name="Xu D."/>
            <person name="Zhang Y."/>
        </authorList>
    </citation>
    <scope>NUCLEOTIDE SEQUENCE [LARGE SCALE GENOMIC DNA]</scope>
    <source>
        <strain evidence="2">cv. Yunnan</strain>
    </source>
</reference>
<organism evidence="1 2">
    <name type="scientific">Smallanthus sonchifolius</name>
    <dbReference type="NCBI Taxonomy" id="185202"/>
    <lineage>
        <taxon>Eukaryota</taxon>
        <taxon>Viridiplantae</taxon>
        <taxon>Streptophyta</taxon>
        <taxon>Embryophyta</taxon>
        <taxon>Tracheophyta</taxon>
        <taxon>Spermatophyta</taxon>
        <taxon>Magnoliopsida</taxon>
        <taxon>eudicotyledons</taxon>
        <taxon>Gunneridae</taxon>
        <taxon>Pentapetalae</taxon>
        <taxon>asterids</taxon>
        <taxon>campanulids</taxon>
        <taxon>Asterales</taxon>
        <taxon>Asteraceae</taxon>
        <taxon>Asteroideae</taxon>
        <taxon>Heliantheae alliance</taxon>
        <taxon>Millerieae</taxon>
        <taxon>Smallanthus</taxon>
    </lineage>
</organism>
<comment type="caution">
    <text evidence="1">The sequence shown here is derived from an EMBL/GenBank/DDBJ whole genome shotgun (WGS) entry which is preliminary data.</text>
</comment>
<dbReference type="Proteomes" id="UP001056120">
    <property type="component" value="Linkage Group LG08"/>
</dbReference>
<name>A0ACB9IH83_9ASTR</name>
<reference evidence="1 2" key="2">
    <citation type="journal article" date="2022" name="Mol. Ecol. Resour.">
        <title>The genomes of chicory, endive, great burdock and yacon provide insights into Asteraceae paleo-polyploidization history and plant inulin production.</title>
        <authorList>
            <person name="Fan W."/>
            <person name="Wang S."/>
            <person name="Wang H."/>
            <person name="Wang A."/>
            <person name="Jiang F."/>
            <person name="Liu H."/>
            <person name="Zhao H."/>
            <person name="Xu D."/>
            <person name="Zhang Y."/>
        </authorList>
    </citation>
    <scope>NUCLEOTIDE SEQUENCE [LARGE SCALE GENOMIC DNA]</scope>
    <source>
        <strain evidence="2">cv. Yunnan</strain>
        <tissue evidence="1">Leaves</tissue>
    </source>
</reference>
<accession>A0ACB9IH83</accession>
<proteinExistence type="predicted"/>
<gene>
    <name evidence="1" type="ORF">L1987_23230</name>
</gene>
<keyword evidence="2" id="KW-1185">Reference proteome</keyword>
<evidence type="ECO:0000313" key="2">
    <source>
        <dbReference type="Proteomes" id="UP001056120"/>
    </source>
</evidence>